<evidence type="ECO:0000256" key="10">
    <source>
        <dbReference type="ARBA" id="ARBA00060856"/>
    </source>
</evidence>
<dbReference type="NCBIfam" id="TIGR00966">
    <property type="entry name" value="transloc_SecF"/>
    <property type="match status" value="1"/>
</dbReference>
<keyword evidence="8 12" id="KW-0472">Membrane</keyword>
<feature type="transmembrane region" description="Helical" evidence="12">
    <location>
        <begin position="152"/>
        <end position="173"/>
    </location>
</feature>
<evidence type="ECO:0000256" key="5">
    <source>
        <dbReference type="ARBA" id="ARBA00022927"/>
    </source>
</evidence>
<dbReference type="PRINTS" id="PR01755">
    <property type="entry name" value="SECFTRNLCASE"/>
</dbReference>
<dbReference type="NCBIfam" id="TIGR00916">
    <property type="entry name" value="2A0604s01"/>
    <property type="match status" value="1"/>
</dbReference>
<reference evidence="14 15" key="1">
    <citation type="submission" date="2016-02" db="EMBL/GenBank/DDBJ databases">
        <title>Genome sequence of Clostridium colicanis DSM 13634.</title>
        <authorList>
            <person name="Poehlein A."/>
            <person name="Daniel R."/>
        </authorList>
    </citation>
    <scope>NUCLEOTIDE SEQUENCE [LARGE SCALE GENOMIC DNA]</scope>
    <source>
        <strain evidence="14 15">DSM 13634</strain>
    </source>
</reference>
<comment type="function">
    <text evidence="9 12">Part of the Sec protein translocase complex. Interacts with the SecYEG preprotein conducting channel. SecDF uses the proton motive force (PMF) to complete protein translocation after the ATP-dependent function of SecA.</text>
</comment>
<evidence type="ECO:0000313" key="14">
    <source>
        <dbReference type="EMBL" id="KYH30107.1"/>
    </source>
</evidence>
<evidence type="ECO:0000256" key="8">
    <source>
        <dbReference type="ARBA" id="ARBA00023136"/>
    </source>
</evidence>
<dbReference type="InterPro" id="IPR048634">
    <property type="entry name" value="SecD_SecF_C"/>
</dbReference>
<dbReference type="GO" id="GO:0005886">
    <property type="term" value="C:plasma membrane"/>
    <property type="evidence" value="ECO:0007669"/>
    <property type="project" value="UniProtKB-SubCell"/>
</dbReference>
<dbReference type="RefSeq" id="WP_061857004.1">
    <property type="nucleotide sequence ID" value="NZ_LTBB01000001.1"/>
</dbReference>
<keyword evidence="4 12" id="KW-0812">Transmembrane</keyword>
<evidence type="ECO:0000256" key="2">
    <source>
        <dbReference type="ARBA" id="ARBA00022448"/>
    </source>
</evidence>
<dbReference type="SUPFAM" id="SSF82866">
    <property type="entry name" value="Multidrug efflux transporter AcrB transmembrane domain"/>
    <property type="match status" value="1"/>
</dbReference>
<dbReference type="GO" id="GO:0065002">
    <property type="term" value="P:intracellular protein transmembrane transport"/>
    <property type="evidence" value="ECO:0007669"/>
    <property type="project" value="UniProtKB-UniRule"/>
</dbReference>
<evidence type="ECO:0000256" key="4">
    <source>
        <dbReference type="ARBA" id="ARBA00022692"/>
    </source>
</evidence>
<dbReference type="InterPro" id="IPR022813">
    <property type="entry name" value="SecD/SecF_arch_bac"/>
</dbReference>
<dbReference type="InterPro" id="IPR022646">
    <property type="entry name" value="SecD/SecF_CS"/>
</dbReference>
<feature type="transmembrane region" description="Helical" evidence="12">
    <location>
        <begin position="254"/>
        <end position="280"/>
    </location>
</feature>
<dbReference type="HAMAP" id="MF_01464_B">
    <property type="entry name" value="SecF_B"/>
    <property type="match status" value="1"/>
</dbReference>
<dbReference type="PATRIC" id="fig|1121305.3.peg.47"/>
<keyword evidence="3 12" id="KW-1003">Cell membrane</keyword>
<feature type="transmembrane region" description="Helical" evidence="12">
    <location>
        <begin position="10"/>
        <end position="28"/>
    </location>
</feature>
<evidence type="ECO:0000256" key="1">
    <source>
        <dbReference type="ARBA" id="ARBA00004651"/>
    </source>
</evidence>
<dbReference type="GO" id="GO:0006605">
    <property type="term" value="P:protein targeting"/>
    <property type="evidence" value="ECO:0007669"/>
    <property type="project" value="UniProtKB-UniRule"/>
</dbReference>
<evidence type="ECO:0000256" key="9">
    <source>
        <dbReference type="ARBA" id="ARBA00059018"/>
    </source>
</evidence>
<feature type="domain" description="Protein export membrane protein SecD/SecF C-terminal" evidence="13">
    <location>
        <begin position="107"/>
        <end position="282"/>
    </location>
</feature>
<dbReference type="Pfam" id="PF07549">
    <property type="entry name" value="Sec_GG"/>
    <property type="match status" value="1"/>
</dbReference>
<sequence>MLKIVEKTKVWFAISVIVIMAGMIALGIKGLNYGIDFQGGTIVTIEMGKNFNQQVKEEADAIIKKYDSQASTYIANETQLEIKSNNLNSDSISKMFNELKSKYKLEEKALLSQSNVGPSVGNELKKKTINALLVATAAMLTYVGFRFELKFGIAAILALVHDVLVTLGVYAIFQIPVNSPFIAAMLTIIGYSINDTIVIFDRIRENRKKMRGKDVIEIVNASITQTMSRSINTSLTTLVTIVAVYIFVPSVREFAFPLIIGILSGAYSSIFVASPIWVLLKKYEKNRKKVAA</sequence>
<dbReference type="AlphaFoldDB" id="A0A151ARU2"/>
<proteinExistence type="inferred from homology"/>
<comment type="caution">
    <text evidence="14">The sequence shown here is derived from an EMBL/GenBank/DDBJ whole genome shotgun (WGS) entry which is preliminary data.</text>
</comment>
<dbReference type="STRING" id="1121305.CLCOL_00450"/>
<keyword evidence="2 12" id="KW-0813">Transport</keyword>
<dbReference type="Pfam" id="PF02355">
    <property type="entry name" value="SecD_SecF_C"/>
    <property type="match status" value="1"/>
</dbReference>
<comment type="caution">
    <text evidence="12">Lacks conserved residue(s) required for the propagation of feature annotation.</text>
</comment>
<protein>
    <recommendedName>
        <fullName evidence="12">Protein-export membrane protein SecF</fullName>
    </recommendedName>
</protein>
<evidence type="ECO:0000256" key="7">
    <source>
        <dbReference type="ARBA" id="ARBA00023010"/>
    </source>
</evidence>
<name>A0A151ARU2_9CLOT</name>
<evidence type="ECO:0000256" key="12">
    <source>
        <dbReference type="HAMAP-Rule" id="MF_01464"/>
    </source>
</evidence>
<keyword evidence="7 12" id="KW-0811">Translocation</keyword>
<dbReference type="GO" id="GO:0043952">
    <property type="term" value="P:protein transport by the Sec complex"/>
    <property type="evidence" value="ECO:0007669"/>
    <property type="project" value="UniProtKB-UniRule"/>
</dbReference>
<feature type="transmembrane region" description="Helical" evidence="12">
    <location>
        <begin position="179"/>
        <end position="200"/>
    </location>
</feature>
<dbReference type="Proteomes" id="UP000075374">
    <property type="component" value="Unassembled WGS sequence"/>
</dbReference>
<accession>A0A151ARU2</accession>
<evidence type="ECO:0000259" key="13">
    <source>
        <dbReference type="Pfam" id="PF02355"/>
    </source>
</evidence>
<evidence type="ECO:0000256" key="3">
    <source>
        <dbReference type="ARBA" id="ARBA00022475"/>
    </source>
</evidence>
<evidence type="ECO:0000256" key="11">
    <source>
        <dbReference type="ARBA" id="ARBA00061053"/>
    </source>
</evidence>
<dbReference type="InterPro" id="IPR005665">
    <property type="entry name" value="SecF_bac"/>
</dbReference>
<keyword evidence="15" id="KW-1185">Reference proteome</keyword>
<comment type="similarity">
    <text evidence="10">In the C-terminal section; belongs to the SecD/SecF family. SecF subfamily.</text>
</comment>
<comment type="subunit">
    <text evidence="12">Forms a complex with SecD. Part of the essential Sec protein translocation apparatus which comprises SecA, SecYEG and auxiliary proteins SecDF. Other proteins may also be involved.</text>
</comment>
<evidence type="ECO:0000256" key="6">
    <source>
        <dbReference type="ARBA" id="ARBA00022989"/>
    </source>
</evidence>
<evidence type="ECO:0000313" key="15">
    <source>
        <dbReference type="Proteomes" id="UP000075374"/>
    </source>
</evidence>
<dbReference type="InterPro" id="IPR055344">
    <property type="entry name" value="SecD_SecF_C_bact"/>
</dbReference>
<comment type="similarity">
    <text evidence="12">Belongs to the SecD/SecF family. SecF subfamily.</text>
</comment>
<dbReference type="GO" id="GO:0015450">
    <property type="term" value="F:protein-transporting ATPase activity"/>
    <property type="evidence" value="ECO:0007669"/>
    <property type="project" value="InterPro"/>
</dbReference>
<gene>
    <name evidence="12 14" type="primary">secF</name>
    <name evidence="14" type="ORF">CLCOL_00450</name>
</gene>
<comment type="subcellular location">
    <subcellularLocation>
        <location evidence="1 12">Cell membrane</location>
        <topology evidence="1 12">Multi-pass membrane protein</topology>
    </subcellularLocation>
</comment>
<organism evidence="14 15">
    <name type="scientific">Clostridium colicanis DSM 13634</name>
    <dbReference type="NCBI Taxonomy" id="1121305"/>
    <lineage>
        <taxon>Bacteria</taxon>
        <taxon>Bacillati</taxon>
        <taxon>Bacillota</taxon>
        <taxon>Clostridia</taxon>
        <taxon>Eubacteriales</taxon>
        <taxon>Clostridiaceae</taxon>
        <taxon>Clostridium</taxon>
    </lineage>
</organism>
<dbReference type="PANTHER" id="PTHR30081">
    <property type="entry name" value="PROTEIN-EXPORT MEMBRANE PROTEIN SEC"/>
    <property type="match status" value="1"/>
</dbReference>
<dbReference type="FunFam" id="1.20.1640.10:FF:000024">
    <property type="entry name" value="Multifunctional fusion protein"/>
    <property type="match status" value="1"/>
</dbReference>
<dbReference type="InterPro" id="IPR022645">
    <property type="entry name" value="SecD/SecF_bac"/>
</dbReference>
<dbReference type="EMBL" id="LTBB01000001">
    <property type="protein sequence ID" value="KYH30107.1"/>
    <property type="molecule type" value="Genomic_DNA"/>
</dbReference>
<dbReference type="PANTHER" id="PTHR30081:SF8">
    <property type="entry name" value="PROTEIN TRANSLOCASE SUBUNIT SECF"/>
    <property type="match status" value="1"/>
</dbReference>
<feature type="transmembrane region" description="Helical" evidence="12">
    <location>
        <begin position="231"/>
        <end position="248"/>
    </location>
</feature>
<keyword evidence="6 12" id="KW-1133">Transmembrane helix</keyword>
<keyword evidence="5 12" id="KW-0653">Protein transport</keyword>
<dbReference type="Gene3D" id="1.20.1640.10">
    <property type="entry name" value="Multidrug efflux transporter AcrB transmembrane domain"/>
    <property type="match status" value="1"/>
</dbReference>
<comment type="similarity">
    <text evidence="11">In the N-terminal section; belongs to the SecD/SecF family. SecD subfamily.</text>
</comment>